<evidence type="ECO:0000313" key="2">
    <source>
        <dbReference type="Proteomes" id="UP000256805"/>
    </source>
</evidence>
<sequence length="73" mass="8442">MHRRARAMPVGPPATRIARPVRCCAGPERIAMGVPDAERLVFAVVMNYVCVFERQVSTQRRPLWMPWRWPPRG</sequence>
<evidence type="ECO:0000313" key="1">
    <source>
        <dbReference type="EMBL" id="SPR96564.1"/>
    </source>
</evidence>
<reference evidence="1 2" key="1">
    <citation type="submission" date="2018-01" db="EMBL/GenBank/DDBJ databases">
        <authorList>
            <person name="Gaut B.S."/>
            <person name="Morton B.R."/>
            <person name="Clegg M.T."/>
            <person name="Duvall M.R."/>
        </authorList>
    </citation>
    <scope>NUCLEOTIDE SEQUENCE [LARGE SCALE GENOMIC DNA]</scope>
    <source>
        <strain evidence="1">Cupriavidus taiwanensis cmp 52</strain>
    </source>
</reference>
<name>A0A375IV90_9BURK</name>
<protein>
    <submittedName>
        <fullName evidence="1">Uncharacterized protein</fullName>
    </submittedName>
</protein>
<accession>A0A375IV90</accession>
<dbReference type="Proteomes" id="UP000256805">
    <property type="component" value="Unassembled WGS sequence"/>
</dbReference>
<gene>
    <name evidence="1" type="ORF">CBM2634_A130030</name>
</gene>
<dbReference type="AlphaFoldDB" id="A0A375IV90"/>
<proteinExistence type="predicted"/>
<organism evidence="1 2">
    <name type="scientific">Cupriavidus taiwanensis</name>
    <dbReference type="NCBI Taxonomy" id="164546"/>
    <lineage>
        <taxon>Bacteria</taxon>
        <taxon>Pseudomonadati</taxon>
        <taxon>Pseudomonadota</taxon>
        <taxon>Betaproteobacteria</taxon>
        <taxon>Burkholderiales</taxon>
        <taxon>Burkholderiaceae</taxon>
        <taxon>Cupriavidus</taxon>
    </lineage>
</organism>
<dbReference type="EMBL" id="OVTA01000005">
    <property type="protein sequence ID" value="SPR96564.1"/>
    <property type="molecule type" value="Genomic_DNA"/>
</dbReference>